<feature type="domain" description="Trichome birefringence-like C-terminal" evidence="7">
    <location>
        <begin position="108"/>
        <end position="377"/>
    </location>
</feature>
<comment type="similarity">
    <text evidence="2">Belongs to the PC-esterase family. TBL subfamily.</text>
</comment>
<protein>
    <submittedName>
        <fullName evidence="9">Uncharacterized protein</fullName>
    </submittedName>
</protein>
<dbReference type="PANTHER" id="PTHR32285">
    <property type="entry name" value="PROTEIN TRICHOME BIREFRINGENCE-LIKE 9-RELATED"/>
    <property type="match status" value="1"/>
</dbReference>
<dbReference type="InterPro" id="IPR025846">
    <property type="entry name" value="TBL_N"/>
</dbReference>
<evidence type="ECO:0000256" key="3">
    <source>
        <dbReference type="ARBA" id="ARBA00022692"/>
    </source>
</evidence>
<evidence type="ECO:0000256" key="5">
    <source>
        <dbReference type="ARBA" id="ARBA00022989"/>
    </source>
</evidence>
<keyword evidence="5" id="KW-1133">Transmembrane helix</keyword>
<sequence length="381" mass="42037">MMGYGLAVASAAAWGVGLMIFISVAAGAAGAAEELLSAYNLTGGGGGGGCGLFYGKWAVDGTYPLYNNNGCPFIDPQFDCLKYGRPDKSFLYYTWKPAAAAAGSCNFPRFEGGDLLKRWRGKKIMYVGDSLSLNMWQSMACMLHSAAVAAARASFSYARNAPIPYVAFKDYDLTIHFYHSNYLVDLVKETKGMVLNLDSIQQGGDVWKSMDVLIFNSWHWWTHTGTSQPWNIVQDGTNSYKDMDRLEAFRKGLTTWGKWVDQNVDPQRTKVYFMGISPSHYMGKEWGSPSKTCSGEKLPVEGSMYPAAAGEAIGPEEVVKKVLNGIRKPVYLLDITLLSELRKDAHPSYYSGDHPGLDCSHWCLPGVPDTWNHLLYASLLQ</sequence>
<evidence type="ECO:0000256" key="2">
    <source>
        <dbReference type="ARBA" id="ARBA00007727"/>
    </source>
</evidence>
<proteinExistence type="inferred from homology"/>
<accession>A0A328D0V4</accession>
<keyword evidence="10" id="KW-1185">Reference proteome</keyword>
<feature type="domain" description="Trichome birefringence-like N-terminal" evidence="8">
    <location>
        <begin position="49"/>
        <end position="98"/>
    </location>
</feature>
<dbReference type="Pfam" id="PF14416">
    <property type="entry name" value="PMR5N"/>
    <property type="match status" value="1"/>
</dbReference>
<evidence type="ECO:0000313" key="10">
    <source>
        <dbReference type="Proteomes" id="UP000249390"/>
    </source>
</evidence>
<evidence type="ECO:0000313" key="9">
    <source>
        <dbReference type="EMBL" id="RAL39382.1"/>
    </source>
</evidence>
<evidence type="ECO:0000259" key="8">
    <source>
        <dbReference type="Pfam" id="PF14416"/>
    </source>
</evidence>
<dbReference type="PANTHER" id="PTHR32285:SF42">
    <property type="entry name" value="PROTEIN TRICHOME BIREFRINGENCE-LIKE 37"/>
    <property type="match status" value="1"/>
</dbReference>
<comment type="subcellular location">
    <subcellularLocation>
        <location evidence="1">Membrane</location>
        <topology evidence="1">Single-pass membrane protein</topology>
    </subcellularLocation>
</comment>
<organism evidence="9 10">
    <name type="scientific">Cuscuta australis</name>
    <dbReference type="NCBI Taxonomy" id="267555"/>
    <lineage>
        <taxon>Eukaryota</taxon>
        <taxon>Viridiplantae</taxon>
        <taxon>Streptophyta</taxon>
        <taxon>Embryophyta</taxon>
        <taxon>Tracheophyta</taxon>
        <taxon>Spermatophyta</taxon>
        <taxon>Magnoliopsida</taxon>
        <taxon>eudicotyledons</taxon>
        <taxon>Gunneridae</taxon>
        <taxon>Pentapetalae</taxon>
        <taxon>asterids</taxon>
        <taxon>lamiids</taxon>
        <taxon>Solanales</taxon>
        <taxon>Convolvulaceae</taxon>
        <taxon>Cuscuteae</taxon>
        <taxon>Cuscuta</taxon>
        <taxon>Cuscuta subgen. Grammica</taxon>
        <taxon>Cuscuta sect. Cleistogrammica</taxon>
    </lineage>
</organism>
<evidence type="ECO:0000259" key="7">
    <source>
        <dbReference type="Pfam" id="PF13839"/>
    </source>
</evidence>
<keyword evidence="3" id="KW-0812">Transmembrane</keyword>
<evidence type="ECO:0000256" key="1">
    <source>
        <dbReference type="ARBA" id="ARBA00004167"/>
    </source>
</evidence>
<dbReference type="InterPro" id="IPR026057">
    <property type="entry name" value="TBL_C"/>
</dbReference>
<dbReference type="GO" id="GO:0016413">
    <property type="term" value="F:O-acetyltransferase activity"/>
    <property type="evidence" value="ECO:0007669"/>
    <property type="project" value="InterPro"/>
</dbReference>
<evidence type="ECO:0000256" key="4">
    <source>
        <dbReference type="ARBA" id="ARBA00022968"/>
    </source>
</evidence>
<dbReference type="GO" id="GO:0016020">
    <property type="term" value="C:membrane"/>
    <property type="evidence" value="ECO:0007669"/>
    <property type="project" value="UniProtKB-SubCell"/>
</dbReference>
<reference evidence="9 10" key="1">
    <citation type="submission" date="2018-06" db="EMBL/GenBank/DDBJ databases">
        <title>The Genome of Cuscuta australis (Dodder) Provides Insight into the Evolution of Plant Parasitism.</title>
        <authorList>
            <person name="Liu H."/>
        </authorList>
    </citation>
    <scope>NUCLEOTIDE SEQUENCE [LARGE SCALE GENOMIC DNA]</scope>
    <source>
        <strain evidence="10">cv. Yunnan</strain>
        <tissue evidence="9">Vines</tissue>
    </source>
</reference>
<dbReference type="Pfam" id="PF13839">
    <property type="entry name" value="PC-Esterase"/>
    <property type="match status" value="1"/>
</dbReference>
<dbReference type="AlphaFoldDB" id="A0A328D0V4"/>
<keyword evidence="6" id="KW-0472">Membrane</keyword>
<gene>
    <name evidence="9" type="ORF">DM860_002915</name>
</gene>
<dbReference type="InterPro" id="IPR029962">
    <property type="entry name" value="TBL"/>
</dbReference>
<keyword evidence="4" id="KW-0735">Signal-anchor</keyword>
<dbReference type="GO" id="GO:0005794">
    <property type="term" value="C:Golgi apparatus"/>
    <property type="evidence" value="ECO:0007669"/>
    <property type="project" value="TreeGrafter"/>
</dbReference>
<dbReference type="EMBL" id="NQVE01000200">
    <property type="protein sequence ID" value="RAL39382.1"/>
    <property type="molecule type" value="Genomic_DNA"/>
</dbReference>
<name>A0A328D0V4_9ASTE</name>
<dbReference type="Proteomes" id="UP000249390">
    <property type="component" value="Unassembled WGS sequence"/>
</dbReference>
<comment type="caution">
    <text evidence="9">The sequence shown here is derived from an EMBL/GenBank/DDBJ whole genome shotgun (WGS) entry which is preliminary data.</text>
</comment>
<evidence type="ECO:0000256" key="6">
    <source>
        <dbReference type="ARBA" id="ARBA00023136"/>
    </source>
</evidence>